<evidence type="ECO:0000256" key="2">
    <source>
        <dbReference type="ARBA" id="ARBA00023043"/>
    </source>
</evidence>
<keyword evidence="7" id="KW-1185">Reference proteome</keyword>
<feature type="repeat" description="ANK" evidence="3">
    <location>
        <begin position="118"/>
        <end position="150"/>
    </location>
</feature>
<feature type="compositionally biased region" description="Polar residues" evidence="4">
    <location>
        <begin position="617"/>
        <end position="626"/>
    </location>
</feature>
<dbReference type="Ensembl" id="ENSPKIT00000004206.1">
    <property type="protein sequence ID" value="ENSPKIP00000023519.1"/>
    <property type="gene ID" value="ENSPKIG00000007106.1"/>
</dbReference>
<evidence type="ECO:0000313" key="6">
    <source>
        <dbReference type="Ensembl" id="ENSPKIP00000023519.1"/>
    </source>
</evidence>
<dbReference type="InterPro" id="IPR024600">
    <property type="entry name" value="Notch_C"/>
</dbReference>
<dbReference type="Pfam" id="PF12796">
    <property type="entry name" value="Ank_2"/>
    <property type="match status" value="1"/>
</dbReference>
<dbReference type="InterPro" id="IPR002110">
    <property type="entry name" value="Ankyrin_rpt"/>
</dbReference>
<feature type="region of interest" description="Disordered" evidence="4">
    <location>
        <begin position="496"/>
        <end position="626"/>
    </location>
</feature>
<evidence type="ECO:0000259" key="5">
    <source>
        <dbReference type="SMART" id="SM01334"/>
    </source>
</evidence>
<feature type="region of interest" description="Disordered" evidence="4">
    <location>
        <begin position="59"/>
        <end position="79"/>
    </location>
</feature>
<dbReference type="AlphaFoldDB" id="A0A3B3RYI0"/>
<feature type="compositionally biased region" description="Polar residues" evidence="4">
    <location>
        <begin position="536"/>
        <end position="546"/>
    </location>
</feature>
<accession>A0A3B3RYI0</accession>
<sequence length="626" mass="67137">MPLTGPSSPPSHSSKVFLEIDNRQCVEDVSLLLAEEGAPGPDLREWAPQHHRAADLTLTPPQAEMDSLDVNIRGPGTTNPLACEAEGEEEEEEQEARPNIITDLVALGATLQAQTDGLGETALHLAARYARADATKRLLDAGADANAQDRMGRTPLHAAVAADAQGVFQILIRNRATDLNARMDDGTTPLILAARLAVEGMVEQLAHCHADVNAVDAHGKSALHWAAAVNNVEAVLILVKNGANRDLQDLKEKTPLFLAAREGSFDAARVLLDHCCSRDITDHLDQLPRDVARERMHHDIVQLLDHYNLAPGAERPVGRGLAPAPTVCGGGAQGKKGRRVGNSRTVGEEMKTKHRKKATGGSSPVNCLESPHTVTRVTATSPLLVTTPPVHMPLLPPVTHMLGQQQQAWKEQTKPNFQPHMCRLLGGQLDTPCPEQYSSMDVPLAREPLLPILAFQLPRGSTGSLLDQGRAEALSRPQPGAPRACFAQGQTFPQSVMMGVPQPLPHPLPFSDGPGEAPAPRPQHESPVDKYPTPPSQRSYTTTGLEGSTPAPHPPHPTKHPYLTPSPESPDPWSSSSSPSPHSASDWSDVTNSPVPRHANALRGGALPARQPHPQEYSCSSMQGHP</sequence>
<dbReference type="PROSITE" id="PS50088">
    <property type="entry name" value="ANK_REPEAT"/>
    <property type="match status" value="4"/>
</dbReference>
<feature type="region of interest" description="Disordered" evidence="4">
    <location>
        <begin position="349"/>
        <end position="369"/>
    </location>
</feature>
<feature type="repeat" description="ANK" evidence="3">
    <location>
        <begin position="185"/>
        <end position="217"/>
    </location>
</feature>
<reference evidence="6" key="1">
    <citation type="submission" date="2025-08" db="UniProtKB">
        <authorList>
            <consortium name="Ensembl"/>
        </authorList>
    </citation>
    <scope>IDENTIFICATION</scope>
</reference>
<dbReference type="SUPFAM" id="SSF48403">
    <property type="entry name" value="Ankyrin repeat"/>
    <property type="match status" value="1"/>
</dbReference>
<name>A0A3B3RYI0_9TELE</name>
<evidence type="ECO:0000256" key="4">
    <source>
        <dbReference type="SAM" id="MobiDB-lite"/>
    </source>
</evidence>
<feature type="repeat" description="ANK" evidence="3">
    <location>
        <begin position="251"/>
        <end position="283"/>
    </location>
</feature>
<proteinExistence type="predicted"/>
<feature type="repeat" description="ANK" evidence="3">
    <location>
        <begin position="218"/>
        <end position="250"/>
    </location>
</feature>
<feature type="compositionally biased region" description="Low complexity" evidence="4">
    <location>
        <begin position="560"/>
        <end position="589"/>
    </location>
</feature>
<dbReference type="SMART" id="SM01334">
    <property type="entry name" value="DUF3454"/>
    <property type="match status" value="1"/>
</dbReference>
<keyword evidence="2 3" id="KW-0040">ANK repeat</keyword>
<reference evidence="6" key="2">
    <citation type="submission" date="2025-09" db="UniProtKB">
        <authorList>
            <consortium name="Ensembl"/>
        </authorList>
    </citation>
    <scope>IDENTIFICATION</scope>
</reference>
<evidence type="ECO:0000256" key="3">
    <source>
        <dbReference type="PROSITE-ProRule" id="PRU00023"/>
    </source>
</evidence>
<dbReference type="Pfam" id="PF13637">
    <property type="entry name" value="Ank_4"/>
    <property type="match status" value="1"/>
</dbReference>
<dbReference type="PROSITE" id="PS50297">
    <property type="entry name" value="ANK_REP_REGION"/>
    <property type="match status" value="2"/>
</dbReference>
<feature type="region of interest" description="Disordered" evidence="4">
    <location>
        <begin position="325"/>
        <end position="344"/>
    </location>
</feature>
<organism evidence="6 7">
    <name type="scientific">Paramormyrops kingsleyae</name>
    <dbReference type="NCBI Taxonomy" id="1676925"/>
    <lineage>
        <taxon>Eukaryota</taxon>
        <taxon>Metazoa</taxon>
        <taxon>Chordata</taxon>
        <taxon>Craniata</taxon>
        <taxon>Vertebrata</taxon>
        <taxon>Euteleostomi</taxon>
        <taxon>Actinopterygii</taxon>
        <taxon>Neopterygii</taxon>
        <taxon>Teleostei</taxon>
        <taxon>Osteoglossocephala</taxon>
        <taxon>Osteoglossomorpha</taxon>
        <taxon>Osteoglossiformes</taxon>
        <taxon>Mormyridae</taxon>
        <taxon>Paramormyrops</taxon>
    </lineage>
</organism>
<dbReference type="SMART" id="SM00248">
    <property type="entry name" value="ANK"/>
    <property type="match status" value="5"/>
</dbReference>
<evidence type="ECO:0000256" key="1">
    <source>
        <dbReference type="ARBA" id="ARBA00022737"/>
    </source>
</evidence>
<dbReference type="Pfam" id="PF00023">
    <property type="entry name" value="Ank"/>
    <property type="match status" value="1"/>
</dbReference>
<dbReference type="Gene3D" id="1.25.40.20">
    <property type="entry name" value="Ankyrin repeat-containing domain"/>
    <property type="match status" value="1"/>
</dbReference>
<dbReference type="PANTHER" id="PTHR24171">
    <property type="entry name" value="ANKYRIN REPEAT DOMAIN-CONTAINING PROTEIN 39-RELATED"/>
    <property type="match status" value="1"/>
</dbReference>
<protein>
    <recommendedName>
        <fullName evidence="5">Notch C-terminal domain-containing protein</fullName>
    </recommendedName>
</protein>
<feature type="domain" description="Notch C-terminal" evidence="5">
    <location>
        <begin position="528"/>
        <end position="596"/>
    </location>
</feature>
<evidence type="ECO:0000313" key="7">
    <source>
        <dbReference type="Proteomes" id="UP000261540"/>
    </source>
</evidence>
<dbReference type="GeneTree" id="ENSGT00940000155030"/>
<keyword evidence="1" id="KW-0677">Repeat</keyword>
<dbReference type="InterPro" id="IPR036770">
    <property type="entry name" value="Ankyrin_rpt-contain_sf"/>
</dbReference>
<dbReference type="Proteomes" id="UP000261540">
    <property type="component" value="Unplaced"/>
</dbReference>